<feature type="domain" description="Fido" evidence="3">
    <location>
        <begin position="135"/>
        <end position="291"/>
    </location>
</feature>
<organism evidence="4 5">
    <name type="scientific">Acrasis kona</name>
    <dbReference type="NCBI Taxonomy" id="1008807"/>
    <lineage>
        <taxon>Eukaryota</taxon>
        <taxon>Discoba</taxon>
        <taxon>Heterolobosea</taxon>
        <taxon>Tetramitia</taxon>
        <taxon>Eutetramitia</taxon>
        <taxon>Acrasidae</taxon>
        <taxon>Acrasis</taxon>
    </lineage>
</organism>
<dbReference type="InterPro" id="IPR036597">
    <property type="entry name" value="Fido-like_dom_sf"/>
</dbReference>
<dbReference type="Gene3D" id="1.10.3290.10">
    <property type="entry name" value="Fido-like domain"/>
    <property type="match status" value="1"/>
</dbReference>
<dbReference type="Pfam" id="PF02661">
    <property type="entry name" value="Fic"/>
    <property type="match status" value="1"/>
</dbReference>
<feature type="binding site" evidence="2">
    <location>
        <position position="274"/>
    </location>
    <ligand>
        <name>ATP</name>
        <dbReference type="ChEBI" id="CHEBI:30616"/>
    </ligand>
</feature>
<evidence type="ECO:0000256" key="2">
    <source>
        <dbReference type="PIRSR" id="PIRSR640198-2"/>
    </source>
</evidence>
<protein>
    <recommendedName>
        <fullName evidence="3">Fido domain-containing protein</fullName>
    </recommendedName>
</protein>
<keyword evidence="2" id="KW-0547">Nucleotide-binding</keyword>
<dbReference type="InterPro" id="IPR003812">
    <property type="entry name" value="Fido"/>
</dbReference>
<dbReference type="AlphaFoldDB" id="A0AAW2ZAN2"/>
<evidence type="ECO:0000313" key="4">
    <source>
        <dbReference type="EMBL" id="KAL0486328.1"/>
    </source>
</evidence>
<dbReference type="EMBL" id="JAOPGA020001219">
    <property type="protein sequence ID" value="KAL0486328.1"/>
    <property type="molecule type" value="Genomic_DNA"/>
</dbReference>
<dbReference type="SUPFAM" id="SSF140931">
    <property type="entry name" value="Fic-like"/>
    <property type="match status" value="1"/>
</dbReference>
<evidence type="ECO:0000259" key="3">
    <source>
        <dbReference type="PROSITE" id="PS51459"/>
    </source>
</evidence>
<gene>
    <name evidence="4" type="ORF">AKO1_001934</name>
</gene>
<sequence>MTALKVKPAASINKRFMERLGETNKKMGYQQKPLFEYTFFSHSNCYNDILKSTQLLKETNLDDTDYGSFRYLFSNFNTQDVITDLIENNLTDLEPKLTWYKVKNAGKVSKKLVNLYKAAVYLFGQDFCTHKDFEFSCQLACDVHKIIGSDVIDDCGLFREKNVQAAGSSISYALYQTIPERMNTLFTFVSSELAEIKEKNLEEADLIQATIFLGTVFFSEFLRIHPFSNGNGRVARLLLSVLLKDVSMVPFSLYYPITGKKPRDVYIECMEQRNEFHSPTLLATLTLLSAQSSANTLLHLLN</sequence>
<reference evidence="4 5" key="1">
    <citation type="submission" date="2024-03" db="EMBL/GenBank/DDBJ databases">
        <title>The Acrasis kona genome and developmental transcriptomes reveal deep origins of eukaryotic multicellular pathways.</title>
        <authorList>
            <person name="Sheikh S."/>
            <person name="Fu C.-J."/>
            <person name="Brown M.W."/>
            <person name="Baldauf S.L."/>
        </authorList>
    </citation>
    <scope>NUCLEOTIDE SEQUENCE [LARGE SCALE GENOMIC DNA]</scope>
    <source>
        <strain evidence="4 5">ATCC MYA-3509</strain>
    </source>
</reference>
<accession>A0AAW2ZAN2</accession>
<evidence type="ECO:0000313" key="5">
    <source>
        <dbReference type="Proteomes" id="UP001431209"/>
    </source>
</evidence>
<evidence type="ECO:0000256" key="1">
    <source>
        <dbReference type="PIRSR" id="PIRSR640198-1"/>
    </source>
</evidence>
<keyword evidence="5" id="KW-1185">Reference proteome</keyword>
<keyword evidence="2" id="KW-0067">ATP-binding</keyword>
<dbReference type="PANTHER" id="PTHR13504">
    <property type="entry name" value="FIDO DOMAIN-CONTAINING PROTEIN DDB_G0283145"/>
    <property type="match status" value="1"/>
</dbReference>
<comment type="caution">
    <text evidence="4">The sequence shown here is derived from an EMBL/GenBank/DDBJ whole genome shotgun (WGS) entry which is preliminary data.</text>
</comment>
<name>A0AAW2ZAN2_9EUKA</name>
<dbReference type="Proteomes" id="UP001431209">
    <property type="component" value="Unassembled WGS sequence"/>
</dbReference>
<proteinExistence type="predicted"/>
<feature type="active site" evidence="1">
    <location>
        <position position="225"/>
    </location>
</feature>
<dbReference type="InterPro" id="IPR040198">
    <property type="entry name" value="Fido_containing"/>
</dbReference>
<dbReference type="PANTHER" id="PTHR13504:SF38">
    <property type="entry name" value="FIDO DOMAIN-CONTAINING PROTEIN"/>
    <property type="match status" value="1"/>
</dbReference>
<dbReference type="PROSITE" id="PS51459">
    <property type="entry name" value="FIDO"/>
    <property type="match status" value="1"/>
</dbReference>